<keyword evidence="1" id="KW-0732">Signal</keyword>
<gene>
    <name evidence="2" type="ORF">Daesc_000163</name>
</gene>
<accession>A0AAX6MXP1</accession>
<dbReference type="InterPro" id="IPR006771">
    <property type="entry name" value="CetA-like"/>
</dbReference>
<protein>
    <submittedName>
        <fullName evidence="2">Uncharacterized protein</fullName>
    </submittedName>
</protein>
<dbReference type="PANTHER" id="PTHR36195:SF4">
    <property type="entry name" value="DOMAIN PROTEIN, PUTATIVE (AFU_ORTHOLOGUE AFUA_5G01990)-RELATED"/>
    <property type="match status" value="1"/>
</dbReference>
<evidence type="ECO:0000313" key="2">
    <source>
        <dbReference type="EMBL" id="KAK6957379.1"/>
    </source>
</evidence>
<proteinExistence type="predicted"/>
<organism evidence="2 3">
    <name type="scientific">Daldinia eschscholtzii</name>
    <dbReference type="NCBI Taxonomy" id="292717"/>
    <lineage>
        <taxon>Eukaryota</taxon>
        <taxon>Fungi</taxon>
        <taxon>Dikarya</taxon>
        <taxon>Ascomycota</taxon>
        <taxon>Pezizomycotina</taxon>
        <taxon>Sordariomycetes</taxon>
        <taxon>Xylariomycetidae</taxon>
        <taxon>Xylariales</taxon>
        <taxon>Hypoxylaceae</taxon>
        <taxon>Daldinia</taxon>
    </lineage>
</organism>
<name>A0AAX6MXP1_9PEZI</name>
<dbReference type="Proteomes" id="UP001369815">
    <property type="component" value="Unassembled WGS sequence"/>
</dbReference>
<comment type="caution">
    <text evidence="2">The sequence shown here is derived from an EMBL/GenBank/DDBJ whole genome shotgun (WGS) entry which is preliminary data.</text>
</comment>
<feature type="signal peptide" evidence="1">
    <location>
        <begin position="1"/>
        <end position="19"/>
    </location>
</feature>
<sequence>MKFSAAVMGAALLASGVSAGKAIVKNNCQKTVYVQSYPYDGSAPGPLTTVKSGESFSEDFRPAGSTVKIATNKNLDGPLFFGYSFAANPDRAYYEFSNQWGNPFADSHNILTPGEGCEKFDCAPGQNNCYSTPAHQIVYGCPQPVDLEADLCV</sequence>
<dbReference type="Pfam" id="PF04681">
    <property type="entry name" value="Bys1"/>
    <property type="match status" value="1"/>
</dbReference>
<dbReference type="EMBL" id="JBANMG010000001">
    <property type="protein sequence ID" value="KAK6957379.1"/>
    <property type="molecule type" value="Genomic_DNA"/>
</dbReference>
<evidence type="ECO:0000256" key="1">
    <source>
        <dbReference type="SAM" id="SignalP"/>
    </source>
</evidence>
<feature type="chain" id="PRO_5043511842" evidence="1">
    <location>
        <begin position="20"/>
        <end position="153"/>
    </location>
</feature>
<dbReference type="AlphaFoldDB" id="A0AAX6MXP1"/>
<keyword evidence="3" id="KW-1185">Reference proteome</keyword>
<reference evidence="2 3" key="1">
    <citation type="journal article" date="2024" name="Front Chem Biol">
        <title>Unveiling the potential of Daldinia eschscholtzii MFLUCC 19-0629 through bioactivity and bioinformatics studies for enhanced sustainable agriculture production.</title>
        <authorList>
            <person name="Brooks S."/>
            <person name="Weaver J.A."/>
            <person name="Klomchit A."/>
            <person name="Alharthi S.A."/>
            <person name="Onlamun T."/>
            <person name="Nurani R."/>
            <person name="Vong T.K."/>
            <person name="Alberti F."/>
            <person name="Greco C."/>
        </authorList>
    </citation>
    <scope>NUCLEOTIDE SEQUENCE [LARGE SCALE GENOMIC DNA]</scope>
    <source>
        <strain evidence="2">MFLUCC 19-0629</strain>
    </source>
</reference>
<dbReference type="PANTHER" id="PTHR36195">
    <property type="entry name" value="DOMAIN PROTEIN, PUTATIVE (AFU_ORTHOLOGUE AFUA_5G01990)-RELATED-RELATED"/>
    <property type="match status" value="1"/>
</dbReference>
<evidence type="ECO:0000313" key="3">
    <source>
        <dbReference type="Proteomes" id="UP001369815"/>
    </source>
</evidence>